<gene>
    <name evidence="3" type="ORF">EDC25_10816</name>
</gene>
<dbReference type="SMART" id="SM00867">
    <property type="entry name" value="YceI"/>
    <property type="match status" value="1"/>
</dbReference>
<sequence>MIRLLLACTVLFASTQALARDWRAGAERSLTFTGAYMGEAFDGRFDRFEPVIRFDPEALDSARFEVQVDVASARTGNEEYDSTMHGEEFFDSRGFPQALFIARTFRSTGPDSYEADGELTLRGKTVRVPFPFRFVIDGDSARLTADVTLKRLDFDVGTGDWADTDLIANAVKVAVDLPLTR</sequence>
<keyword evidence="4" id="KW-1185">Reference proteome</keyword>
<protein>
    <submittedName>
        <fullName evidence="3">Polyisoprenoid-binding protein YceI</fullName>
    </submittedName>
</protein>
<accession>A0A4S3KYR1</accession>
<evidence type="ECO:0000313" key="4">
    <source>
        <dbReference type="Proteomes" id="UP000294599"/>
    </source>
</evidence>
<feature type="domain" description="Lipid/polyisoprenoid-binding YceI-like" evidence="2">
    <location>
        <begin position="21"/>
        <end position="180"/>
    </location>
</feature>
<comment type="caution">
    <text evidence="3">The sequence shown here is derived from an EMBL/GenBank/DDBJ whole genome shotgun (WGS) entry which is preliminary data.</text>
</comment>
<organism evidence="3 4">
    <name type="scientific">Pseudofulvimonas gallinarii</name>
    <dbReference type="NCBI Taxonomy" id="634155"/>
    <lineage>
        <taxon>Bacteria</taxon>
        <taxon>Pseudomonadati</taxon>
        <taxon>Pseudomonadota</taxon>
        <taxon>Gammaproteobacteria</taxon>
        <taxon>Lysobacterales</taxon>
        <taxon>Rhodanobacteraceae</taxon>
        <taxon>Pseudofulvimonas</taxon>
    </lineage>
</organism>
<feature type="signal peptide" evidence="1">
    <location>
        <begin position="1"/>
        <end position="19"/>
    </location>
</feature>
<dbReference type="EMBL" id="SMAF01000008">
    <property type="protein sequence ID" value="TCS98437.1"/>
    <property type="molecule type" value="Genomic_DNA"/>
</dbReference>
<dbReference type="RefSeq" id="WP_123522472.1">
    <property type="nucleotide sequence ID" value="NZ_JBHLWF010000087.1"/>
</dbReference>
<dbReference type="OrthoDB" id="1247465at2"/>
<dbReference type="Pfam" id="PF04264">
    <property type="entry name" value="YceI"/>
    <property type="match status" value="1"/>
</dbReference>
<feature type="chain" id="PRO_5030100330" evidence="1">
    <location>
        <begin position="20"/>
        <end position="181"/>
    </location>
</feature>
<evidence type="ECO:0000259" key="2">
    <source>
        <dbReference type="SMART" id="SM00867"/>
    </source>
</evidence>
<evidence type="ECO:0000256" key="1">
    <source>
        <dbReference type="SAM" id="SignalP"/>
    </source>
</evidence>
<name>A0A4S3KYR1_9GAMM</name>
<keyword evidence="1" id="KW-0732">Signal</keyword>
<dbReference type="PANTHER" id="PTHR34406:SF1">
    <property type="entry name" value="PROTEIN YCEI"/>
    <property type="match status" value="1"/>
</dbReference>
<evidence type="ECO:0000313" key="3">
    <source>
        <dbReference type="EMBL" id="TCS98437.1"/>
    </source>
</evidence>
<dbReference type="PANTHER" id="PTHR34406">
    <property type="entry name" value="PROTEIN YCEI"/>
    <property type="match status" value="1"/>
</dbReference>
<dbReference type="SUPFAM" id="SSF101874">
    <property type="entry name" value="YceI-like"/>
    <property type="match status" value="1"/>
</dbReference>
<dbReference type="InterPro" id="IPR036761">
    <property type="entry name" value="TTHA0802/YceI-like_sf"/>
</dbReference>
<dbReference type="Proteomes" id="UP000294599">
    <property type="component" value="Unassembled WGS sequence"/>
</dbReference>
<dbReference type="InterPro" id="IPR007372">
    <property type="entry name" value="Lipid/polyisoprenoid-bd_YceI"/>
</dbReference>
<proteinExistence type="predicted"/>
<dbReference type="Gene3D" id="2.40.128.110">
    <property type="entry name" value="Lipid/polyisoprenoid-binding, YceI-like"/>
    <property type="match status" value="1"/>
</dbReference>
<dbReference type="AlphaFoldDB" id="A0A4S3KYR1"/>
<reference evidence="3 4" key="1">
    <citation type="submission" date="2019-03" db="EMBL/GenBank/DDBJ databases">
        <title>Genomic Encyclopedia of Type Strains, Phase IV (KMG-IV): sequencing the most valuable type-strain genomes for metagenomic binning, comparative biology and taxonomic classification.</title>
        <authorList>
            <person name="Goeker M."/>
        </authorList>
    </citation>
    <scope>NUCLEOTIDE SEQUENCE [LARGE SCALE GENOMIC DNA]</scope>
    <source>
        <strain evidence="3 4">DSM 21944</strain>
    </source>
</reference>